<keyword evidence="2" id="KW-0560">Oxidoreductase</keyword>
<dbReference type="Proteomes" id="UP000639643">
    <property type="component" value="Unassembled WGS sequence"/>
</dbReference>
<dbReference type="PANTHER" id="PTHR33365:SF11">
    <property type="entry name" value="TAT PATHWAY SIGNAL SEQUENCE"/>
    <property type="match status" value="1"/>
</dbReference>
<comment type="caution">
    <text evidence="4">The sequence shown here is derived from an EMBL/GenBank/DDBJ whole genome shotgun (WGS) entry which is preliminary data.</text>
</comment>
<proteinExistence type="inferred from homology"/>
<accession>A0A8H6K0A2</accession>
<dbReference type="OrthoDB" id="3687641at2759"/>
<evidence type="ECO:0000256" key="1">
    <source>
        <dbReference type="ARBA" id="ARBA00004685"/>
    </source>
</evidence>
<dbReference type="PANTHER" id="PTHR33365">
    <property type="entry name" value="YALI0B05434P"/>
    <property type="match status" value="1"/>
</dbReference>
<dbReference type="GO" id="GO:0043386">
    <property type="term" value="P:mycotoxin biosynthetic process"/>
    <property type="evidence" value="ECO:0007669"/>
    <property type="project" value="InterPro"/>
</dbReference>
<dbReference type="Pfam" id="PF11807">
    <property type="entry name" value="UstYa"/>
    <property type="match status" value="1"/>
</dbReference>
<evidence type="ECO:0008006" key="6">
    <source>
        <dbReference type="Google" id="ProtNLM"/>
    </source>
</evidence>
<dbReference type="EMBL" id="WIGM01000557">
    <property type="protein sequence ID" value="KAF6822081.1"/>
    <property type="molecule type" value="Genomic_DNA"/>
</dbReference>
<reference evidence="4" key="1">
    <citation type="journal article" date="2020" name="Phytopathology">
        <title>Genome Sequence Resources of Colletotrichum truncatum, C. plurivorum, C. musicola, and C. sojae: Four Species Pathogenic to Soybean (Glycine max).</title>
        <authorList>
            <person name="Rogerio F."/>
            <person name="Boufleur T.R."/>
            <person name="Ciampi-Guillardi M."/>
            <person name="Sukno S.A."/>
            <person name="Thon M.R."/>
            <person name="Massola Junior N.S."/>
            <person name="Baroncelli R."/>
        </authorList>
    </citation>
    <scope>NUCLEOTIDE SEQUENCE</scope>
    <source>
        <strain evidence="4">LFN0074</strain>
    </source>
</reference>
<dbReference type="InterPro" id="IPR021765">
    <property type="entry name" value="UstYa-like"/>
</dbReference>
<organism evidence="4 5">
    <name type="scientific">Colletotrichum musicola</name>
    <dbReference type="NCBI Taxonomy" id="2175873"/>
    <lineage>
        <taxon>Eukaryota</taxon>
        <taxon>Fungi</taxon>
        <taxon>Dikarya</taxon>
        <taxon>Ascomycota</taxon>
        <taxon>Pezizomycotina</taxon>
        <taxon>Sordariomycetes</taxon>
        <taxon>Hypocreomycetidae</taxon>
        <taxon>Glomerellales</taxon>
        <taxon>Glomerellaceae</taxon>
        <taxon>Colletotrichum</taxon>
        <taxon>Colletotrichum orchidearum species complex</taxon>
    </lineage>
</organism>
<dbReference type="AlphaFoldDB" id="A0A8H6K0A2"/>
<sequence>MSPWTQSQYSKIEKEESQANGPVKRWQSLRIHVIYISLLLLLAILNPRSIIQSQEYYADQPVRSILHLPISPKTLQINLSYAMPPSEAVNRAWSSLIPAQGGFFTHPKIAPRESCFAVFHQLHCLDAIRLALYESHPNFARSGAVESLDHNAHGAEGGGDHNHDHDMYHIGHCFDLLRQTIMCKPDLTIEVANKTLGGVTGFGTEHQCIRWEDLMDWVKVHE</sequence>
<evidence type="ECO:0000313" key="5">
    <source>
        <dbReference type="Proteomes" id="UP000639643"/>
    </source>
</evidence>
<keyword evidence="5" id="KW-1185">Reference proteome</keyword>
<evidence type="ECO:0000313" key="4">
    <source>
        <dbReference type="EMBL" id="KAF6822081.1"/>
    </source>
</evidence>
<comment type="pathway">
    <text evidence="1">Mycotoxin biosynthesis.</text>
</comment>
<protein>
    <recommendedName>
        <fullName evidence="6">Oxidase ustYa</fullName>
    </recommendedName>
</protein>
<comment type="similarity">
    <text evidence="3">Belongs to the ustYa family.</text>
</comment>
<evidence type="ECO:0000256" key="2">
    <source>
        <dbReference type="ARBA" id="ARBA00023002"/>
    </source>
</evidence>
<name>A0A8H6K0A2_9PEZI</name>
<dbReference type="GO" id="GO:0016491">
    <property type="term" value="F:oxidoreductase activity"/>
    <property type="evidence" value="ECO:0007669"/>
    <property type="project" value="UniProtKB-KW"/>
</dbReference>
<gene>
    <name evidence="4" type="ORF">CMUS01_11219</name>
</gene>
<evidence type="ECO:0000256" key="3">
    <source>
        <dbReference type="ARBA" id="ARBA00035112"/>
    </source>
</evidence>